<dbReference type="GeneID" id="9681255"/>
<dbReference type="Proteomes" id="UP000001876">
    <property type="component" value="Unassembled WGS sequence"/>
</dbReference>
<name>C1MH64_MICPC</name>
<feature type="compositionally biased region" description="Basic and acidic residues" evidence="1">
    <location>
        <begin position="21"/>
        <end position="40"/>
    </location>
</feature>
<dbReference type="RefSeq" id="XP_003054897.1">
    <property type="nucleotide sequence ID" value="XM_003054851.1"/>
</dbReference>
<keyword evidence="3" id="KW-1185">Reference proteome</keyword>
<organism evidence="3">
    <name type="scientific">Micromonas pusilla (strain CCMP1545)</name>
    <name type="common">Picoplanktonic green alga</name>
    <dbReference type="NCBI Taxonomy" id="564608"/>
    <lineage>
        <taxon>Eukaryota</taxon>
        <taxon>Viridiplantae</taxon>
        <taxon>Chlorophyta</taxon>
        <taxon>Mamiellophyceae</taxon>
        <taxon>Mamiellales</taxon>
        <taxon>Mamiellaceae</taxon>
        <taxon>Micromonas</taxon>
    </lineage>
</organism>
<dbReference type="AlphaFoldDB" id="C1MH64"/>
<dbReference type="EMBL" id="GG663735">
    <property type="protein sequence ID" value="EEH60149.1"/>
    <property type="molecule type" value="Genomic_DNA"/>
</dbReference>
<evidence type="ECO:0000313" key="2">
    <source>
        <dbReference type="EMBL" id="EEH60149.1"/>
    </source>
</evidence>
<evidence type="ECO:0000313" key="3">
    <source>
        <dbReference type="Proteomes" id="UP000001876"/>
    </source>
</evidence>
<gene>
    <name evidence="2" type="ORF">MICPUCDRAFT_50065</name>
</gene>
<accession>C1MH64</accession>
<feature type="region of interest" description="Disordered" evidence="1">
    <location>
        <begin position="82"/>
        <end position="150"/>
    </location>
</feature>
<feature type="region of interest" description="Disordered" evidence="1">
    <location>
        <begin position="1"/>
        <end position="45"/>
    </location>
</feature>
<dbReference type="KEGG" id="mpp:MICPUCDRAFT_50065"/>
<feature type="compositionally biased region" description="Basic and acidic residues" evidence="1">
    <location>
        <begin position="107"/>
        <end position="134"/>
    </location>
</feature>
<evidence type="ECO:0000256" key="1">
    <source>
        <dbReference type="SAM" id="MobiDB-lite"/>
    </source>
</evidence>
<reference evidence="2 3" key="1">
    <citation type="journal article" date="2009" name="Science">
        <title>Green evolution and dynamic adaptations revealed by genomes of the marine picoeukaryotes Micromonas.</title>
        <authorList>
            <person name="Worden A.Z."/>
            <person name="Lee J.H."/>
            <person name="Mock T."/>
            <person name="Rouze P."/>
            <person name="Simmons M.P."/>
            <person name="Aerts A.L."/>
            <person name="Allen A.E."/>
            <person name="Cuvelier M.L."/>
            <person name="Derelle E."/>
            <person name="Everett M.V."/>
            <person name="Foulon E."/>
            <person name="Grimwood J."/>
            <person name="Gundlach H."/>
            <person name="Henrissat B."/>
            <person name="Napoli C."/>
            <person name="McDonald S.M."/>
            <person name="Parker M.S."/>
            <person name="Rombauts S."/>
            <person name="Salamov A."/>
            <person name="Von Dassow P."/>
            <person name="Badger J.H."/>
            <person name="Coutinho P.M."/>
            <person name="Demir E."/>
            <person name="Dubchak I."/>
            <person name="Gentemann C."/>
            <person name="Eikrem W."/>
            <person name="Gready J.E."/>
            <person name="John U."/>
            <person name="Lanier W."/>
            <person name="Lindquist E.A."/>
            <person name="Lucas S."/>
            <person name="Mayer K.F."/>
            <person name="Moreau H."/>
            <person name="Not F."/>
            <person name="Otillar R."/>
            <person name="Panaud O."/>
            <person name="Pangilinan J."/>
            <person name="Paulsen I."/>
            <person name="Piegu B."/>
            <person name="Poliakov A."/>
            <person name="Robbens S."/>
            <person name="Schmutz J."/>
            <person name="Toulza E."/>
            <person name="Wyss T."/>
            <person name="Zelensky A."/>
            <person name="Zhou K."/>
            <person name="Armbrust E.V."/>
            <person name="Bhattacharya D."/>
            <person name="Goodenough U.W."/>
            <person name="Van de Peer Y."/>
            <person name="Grigoriev I.V."/>
        </authorList>
    </citation>
    <scope>NUCLEOTIDE SEQUENCE [LARGE SCALE GENOMIC DNA]</scope>
    <source>
        <strain evidence="2 3">CCMP1545</strain>
    </source>
</reference>
<protein>
    <submittedName>
        <fullName evidence="2">Predicted protein</fullName>
    </submittedName>
</protein>
<sequence>MRARGVSPSEVSVTFVRHHPSATDDAPRRASSSERADGIVRRRRTVPRNHAFTTPGQVNPRNKTPIPSVNTVVFIAIDGASPGDDDVRSSAMSNGSAQIALLPRPPRGGDGDGEGYRRRVEIVVRADAGADDRSRTRRRRDATATTRGVESHRAAAAAAAIVADVVGAVERKADIADVRASEE</sequence>
<proteinExistence type="predicted"/>